<proteinExistence type="predicted"/>
<gene>
    <name evidence="2" type="ORF">IM811_014714</name>
</gene>
<name>A0A8H7N7C5_BIOOC</name>
<evidence type="ECO:0000256" key="1">
    <source>
        <dbReference type="SAM" id="MobiDB-lite"/>
    </source>
</evidence>
<evidence type="ECO:0000313" key="2">
    <source>
        <dbReference type="EMBL" id="KAF9750494.1"/>
    </source>
</evidence>
<evidence type="ECO:0000313" key="3">
    <source>
        <dbReference type="Proteomes" id="UP000616885"/>
    </source>
</evidence>
<accession>A0A8H7N7C5</accession>
<dbReference type="Proteomes" id="UP000616885">
    <property type="component" value="Unassembled WGS sequence"/>
</dbReference>
<dbReference type="PANTHER" id="PTHR28139:SF1">
    <property type="entry name" value="UPF0768 PROTEIN YBL029C-A"/>
    <property type="match status" value="1"/>
</dbReference>
<feature type="region of interest" description="Disordered" evidence="1">
    <location>
        <begin position="83"/>
        <end position="121"/>
    </location>
</feature>
<reference evidence="2" key="1">
    <citation type="submission" date="2020-10" db="EMBL/GenBank/DDBJ databases">
        <title>High-Quality Genome Resource of Clonostachys rosea strain S41 by Oxford Nanopore Long-Read Sequencing.</title>
        <authorList>
            <person name="Wang H."/>
        </authorList>
    </citation>
    <scope>NUCLEOTIDE SEQUENCE</scope>
    <source>
        <strain evidence="2">S41</strain>
    </source>
</reference>
<dbReference type="PANTHER" id="PTHR28139">
    <property type="entry name" value="UPF0768 PROTEIN YBL029C-A"/>
    <property type="match status" value="1"/>
</dbReference>
<protein>
    <recommendedName>
        <fullName evidence="4">Zinc-ribbon 15 domain-containing protein</fullName>
    </recommendedName>
</protein>
<feature type="compositionally biased region" description="Low complexity" evidence="1">
    <location>
        <begin position="96"/>
        <end position="118"/>
    </location>
</feature>
<dbReference type="AlphaFoldDB" id="A0A8H7N7C5"/>
<sequence length="151" mass="16975">MFFFFVCGEHTFRKELPGYEGVICQCHHCGNMSGHVLHRRPFFTFCFVPLIPFTISGYKDIVCHICNHAQPLEARPDVQAMANGGAGPGARRTRARLPTSSTSRALRSPTTSTSSSLRRLGRRSTAEPRLACRLLFIIYNLSHFEEKVVAF</sequence>
<comment type="caution">
    <text evidence="2">The sequence shown here is derived from an EMBL/GenBank/DDBJ whole genome shotgun (WGS) entry which is preliminary data.</text>
</comment>
<organism evidence="2 3">
    <name type="scientific">Bionectria ochroleuca</name>
    <name type="common">Gliocladium roseum</name>
    <dbReference type="NCBI Taxonomy" id="29856"/>
    <lineage>
        <taxon>Eukaryota</taxon>
        <taxon>Fungi</taxon>
        <taxon>Dikarya</taxon>
        <taxon>Ascomycota</taxon>
        <taxon>Pezizomycotina</taxon>
        <taxon>Sordariomycetes</taxon>
        <taxon>Hypocreomycetidae</taxon>
        <taxon>Hypocreales</taxon>
        <taxon>Bionectriaceae</taxon>
        <taxon>Clonostachys</taxon>
    </lineage>
</organism>
<evidence type="ECO:0008006" key="4">
    <source>
        <dbReference type="Google" id="ProtNLM"/>
    </source>
</evidence>
<dbReference type="EMBL" id="JADCTT010000006">
    <property type="protein sequence ID" value="KAF9750494.1"/>
    <property type="molecule type" value="Genomic_DNA"/>
</dbReference>